<feature type="compositionally biased region" description="Polar residues" evidence="1">
    <location>
        <begin position="30"/>
        <end position="45"/>
    </location>
</feature>
<name>A0A2W7N5F8_9BACI</name>
<comment type="caution">
    <text evidence="2">The sequence shown here is derived from an EMBL/GenBank/DDBJ whole genome shotgun (WGS) entry which is preliminary data.</text>
</comment>
<dbReference type="Proteomes" id="UP000248646">
    <property type="component" value="Unassembled WGS sequence"/>
</dbReference>
<reference evidence="2 3" key="1">
    <citation type="submission" date="2018-06" db="EMBL/GenBank/DDBJ databases">
        <title>Genomic Encyclopedia of Type Strains, Phase IV (KMG-IV): sequencing the most valuable type-strain genomes for metagenomic binning, comparative biology and taxonomic classification.</title>
        <authorList>
            <person name="Goeker M."/>
        </authorList>
    </citation>
    <scope>NUCLEOTIDE SEQUENCE [LARGE SCALE GENOMIC DNA]</scope>
    <source>
        <strain evidence="2 3">DSM 5</strain>
    </source>
</reference>
<feature type="region of interest" description="Disordered" evidence="1">
    <location>
        <begin position="21"/>
        <end position="47"/>
    </location>
</feature>
<sequence length="143" mass="16066">MEGLIPVIILMIISALFKNKKSSEKEPANKRTNSAPQPKPVSQNPFKDLADFAKEFTKDQQMKMKEVPPVVKDIPVVQEKMERSQKRDQGVSRGTGRLSVFQEKNPERQAAKPLVNSVIPSSKEELIKSIIFAEVLAPPKSKR</sequence>
<gene>
    <name evidence="2" type="ORF">C7437_101282</name>
</gene>
<dbReference type="AlphaFoldDB" id="A0A2W7N5F8"/>
<feature type="region of interest" description="Disordered" evidence="1">
    <location>
        <begin position="75"/>
        <end position="110"/>
    </location>
</feature>
<proteinExistence type="predicted"/>
<evidence type="ECO:0000256" key="1">
    <source>
        <dbReference type="SAM" id="MobiDB-lite"/>
    </source>
</evidence>
<dbReference type="EMBL" id="QKZI01000001">
    <property type="protein sequence ID" value="PZX07173.1"/>
    <property type="molecule type" value="Genomic_DNA"/>
</dbReference>
<keyword evidence="3" id="KW-1185">Reference proteome</keyword>
<organism evidence="2 3">
    <name type="scientific">Psychrobacillus insolitus</name>
    <dbReference type="NCBI Taxonomy" id="1461"/>
    <lineage>
        <taxon>Bacteria</taxon>
        <taxon>Bacillati</taxon>
        <taxon>Bacillota</taxon>
        <taxon>Bacilli</taxon>
        <taxon>Bacillales</taxon>
        <taxon>Bacillaceae</taxon>
        <taxon>Psychrobacillus</taxon>
    </lineage>
</organism>
<evidence type="ECO:0000313" key="2">
    <source>
        <dbReference type="EMBL" id="PZX07173.1"/>
    </source>
</evidence>
<accession>A0A2W7N5F8</accession>
<protein>
    <submittedName>
        <fullName evidence="2">Uncharacterized protein</fullName>
    </submittedName>
</protein>
<feature type="compositionally biased region" description="Basic and acidic residues" evidence="1">
    <location>
        <begin position="79"/>
        <end position="90"/>
    </location>
</feature>
<evidence type="ECO:0000313" key="3">
    <source>
        <dbReference type="Proteomes" id="UP000248646"/>
    </source>
</evidence>
<dbReference type="RefSeq" id="WP_111437859.1">
    <property type="nucleotide sequence ID" value="NZ_QKZI01000001.1"/>
</dbReference>
<dbReference type="OrthoDB" id="2454451at2"/>